<evidence type="ECO:0000313" key="3">
    <source>
        <dbReference type="EMBL" id="MCS0661166.1"/>
    </source>
</evidence>
<dbReference type="EMBL" id="JANUGU010000015">
    <property type="protein sequence ID" value="MCS0661166.1"/>
    <property type="molecule type" value="Genomic_DNA"/>
</dbReference>
<dbReference type="Pfam" id="PF03886">
    <property type="entry name" value="ABC_trans_aux"/>
    <property type="match status" value="1"/>
</dbReference>
<dbReference type="PROSITE" id="PS51257">
    <property type="entry name" value="PROKAR_LIPOPROTEIN"/>
    <property type="match status" value="1"/>
</dbReference>
<gene>
    <name evidence="3" type="ORF">NX778_24135</name>
</gene>
<accession>A0ABT2D4K4</accession>
<evidence type="ECO:0000256" key="1">
    <source>
        <dbReference type="SAM" id="SignalP"/>
    </source>
</evidence>
<name>A0ABT2D4K4_9BURK</name>
<proteinExistence type="predicted"/>
<sequence>MNLIRLLAALAAAAVLAGCASSEKKSDTLFDLGPSAPRAGARIDAPLPAVVVTDATGSPALESERMVYRLNYADPLQARAYANSRWIANPLELVTQRLKSRLAQTGAKVLGSSDAATNVPILRVQVDDFVHAFSSASQSQGIVVVRASLLNGHALVDQKTFSRASPAPSADASGGARALAASVDAVADDIAAWLSSQHLATR</sequence>
<keyword evidence="1" id="KW-0732">Signal</keyword>
<feature type="domain" description="ABC-type transport auxiliary lipoprotein component" evidence="2">
    <location>
        <begin position="30"/>
        <end position="191"/>
    </location>
</feature>
<comment type="caution">
    <text evidence="3">The sequence shown here is derived from an EMBL/GenBank/DDBJ whole genome shotgun (WGS) entry which is preliminary data.</text>
</comment>
<feature type="signal peptide" evidence="1">
    <location>
        <begin position="1"/>
        <end position="17"/>
    </location>
</feature>
<evidence type="ECO:0000313" key="4">
    <source>
        <dbReference type="Proteomes" id="UP001204621"/>
    </source>
</evidence>
<evidence type="ECO:0000259" key="2">
    <source>
        <dbReference type="Pfam" id="PF03886"/>
    </source>
</evidence>
<dbReference type="InterPro" id="IPR005586">
    <property type="entry name" value="ABC_trans_aux"/>
</dbReference>
<feature type="chain" id="PRO_5045759857" evidence="1">
    <location>
        <begin position="18"/>
        <end position="202"/>
    </location>
</feature>
<dbReference type="SUPFAM" id="SSF159594">
    <property type="entry name" value="XCC0632-like"/>
    <property type="match status" value="1"/>
</dbReference>
<dbReference type="Proteomes" id="UP001204621">
    <property type="component" value="Unassembled WGS sequence"/>
</dbReference>
<keyword evidence="4" id="KW-1185">Reference proteome</keyword>
<reference evidence="3 4" key="1">
    <citation type="submission" date="2022-08" db="EMBL/GenBank/DDBJ databases">
        <title>Reclassification of Massilia species as members of the genera Telluria, Duganella, Pseudoduganella, Mokoshia gen. nov. and Zemynaea gen. nov. using orthogonal and non-orthogonal genome-based approaches.</title>
        <authorList>
            <person name="Bowman J.P."/>
        </authorList>
    </citation>
    <scope>NUCLEOTIDE SEQUENCE [LARGE SCALE GENOMIC DNA]</scope>
    <source>
        <strain evidence="3 4">JCM 31606</strain>
    </source>
</reference>
<dbReference type="Gene3D" id="3.40.50.10610">
    <property type="entry name" value="ABC-type transport auxiliary lipoprotein component"/>
    <property type="match status" value="1"/>
</dbReference>
<organism evidence="3 4">
    <name type="scientific">Massilia terrae</name>
    <dbReference type="NCBI Taxonomy" id="1811224"/>
    <lineage>
        <taxon>Bacteria</taxon>
        <taxon>Pseudomonadati</taxon>
        <taxon>Pseudomonadota</taxon>
        <taxon>Betaproteobacteria</taxon>
        <taxon>Burkholderiales</taxon>
        <taxon>Oxalobacteraceae</taxon>
        <taxon>Telluria group</taxon>
        <taxon>Massilia</taxon>
    </lineage>
</organism>
<protein>
    <submittedName>
        <fullName evidence="3">PqiC family protein</fullName>
    </submittedName>
</protein>
<dbReference type="RefSeq" id="WP_258814364.1">
    <property type="nucleotide sequence ID" value="NZ_JANUGU010000015.1"/>
</dbReference>